<dbReference type="EMBL" id="QGTS01000009">
    <property type="protein sequence ID" value="PWW07081.1"/>
    <property type="molecule type" value="Genomic_DNA"/>
</dbReference>
<comment type="caution">
    <text evidence="3">The sequence shown here is derived from an EMBL/GenBank/DDBJ whole genome shotgun (WGS) entry which is preliminary data.</text>
</comment>
<dbReference type="Proteomes" id="UP000246744">
    <property type="component" value="Unassembled WGS sequence"/>
</dbReference>
<keyword evidence="1" id="KW-0812">Transmembrane</keyword>
<gene>
    <name evidence="3" type="ORF">DES37_109201</name>
</gene>
<evidence type="ECO:0000256" key="1">
    <source>
        <dbReference type="SAM" id="Phobius"/>
    </source>
</evidence>
<organism evidence="3 4">
    <name type="scientific">Mangrovibacter plantisponsor</name>
    <dbReference type="NCBI Taxonomy" id="451513"/>
    <lineage>
        <taxon>Bacteria</taxon>
        <taxon>Pseudomonadati</taxon>
        <taxon>Pseudomonadota</taxon>
        <taxon>Gammaproteobacteria</taxon>
        <taxon>Enterobacterales</taxon>
        <taxon>Enterobacteriaceae</taxon>
        <taxon>Mangrovibacter</taxon>
    </lineage>
</organism>
<evidence type="ECO:0000259" key="2">
    <source>
        <dbReference type="Pfam" id="PF26002"/>
    </source>
</evidence>
<reference evidence="3 4" key="1">
    <citation type="submission" date="2018-05" db="EMBL/GenBank/DDBJ databases">
        <title>Genomic Encyclopedia of Type Strains, Phase IV (KMG-IV): sequencing the most valuable type-strain genomes for metagenomic binning, comparative biology and taxonomic classification.</title>
        <authorList>
            <person name="Goeker M."/>
        </authorList>
    </citation>
    <scope>NUCLEOTIDE SEQUENCE [LARGE SCALE GENOMIC DNA]</scope>
    <source>
        <strain evidence="3 4">DSM 19579</strain>
    </source>
</reference>
<dbReference type="AlphaFoldDB" id="A0A317PYZ5"/>
<dbReference type="RefSeq" id="WP_110026764.1">
    <property type="nucleotide sequence ID" value="NZ_QGTS01000009.1"/>
</dbReference>
<feature type="transmembrane region" description="Helical" evidence="1">
    <location>
        <begin position="29"/>
        <end position="50"/>
    </location>
</feature>
<accession>A0A317PYZ5</accession>
<dbReference type="PANTHER" id="PTHR30386">
    <property type="entry name" value="MEMBRANE FUSION SUBUNIT OF EMRAB-TOLC MULTIDRUG EFFLUX PUMP"/>
    <property type="match status" value="1"/>
</dbReference>
<evidence type="ECO:0000313" key="3">
    <source>
        <dbReference type="EMBL" id="PWW07081.1"/>
    </source>
</evidence>
<proteinExistence type="predicted"/>
<name>A0A317PYZ5_9ENTR</name>
<keyword evidence="1" id="KW-1133">Transmembrane helix</keyword>
<dbReference type="Gene3D" id="2.40.50.100">
    <property type="match status" value="1"/>
</dbReference>
<keyword evidence="1" id="KW-0472">Membrane</keyword>
<dbReference type="InterPro" id="IPR058982">
    <property type="entry name" value="Beta-barrel_AprE"/>
</dbReference>
<dbReference type="OrthoDB" id="9775513at2"/>
<dbReference type="Pfam" id="PF26002">
    <property type="entry name" value="Beta-barrel_AprE"/>
    <property type="match status" value="1"/>
</dbReference>
<feature type="domain" description="AprE-like beta-barrel" evidence="2">
    <location>
        <begin position="301"/>
        <end position="395"/>
    </location>
</feature>
<sequence length="417" mass="46663">MSEQLFRQQAIDNNRAKSIGSVVLYTPPWRWLVITFVGVIAIALVSLLTFGSYTKRESAKGTLVPQNGVMDIVATNGGTVTELLVKEGQQIRQGDNVASVSSEVSTSLGKTREEISHQLHAQQQVLKDELNNLDALNISTLQGLSDRIALLKEQVAQLQLIHRQRRTQTGIEQQKLNKLQALRREGYASNSQIEQQDSTRLESVVRMQDVSRQLLELRQQLAELEQQKIEQPINYLKQKNDISQKLADVAQSLLENESRRATLLTAPADSVVGSVLVKKGQMVTAGQTLASLLPSKGKLQARVMLSSRAVGFIKTGQRVVLRYESFPYQKFGQQYGRVIEVSETALTPKDVASVTGDNQAQEQFYQVKIALDKQSINAYGDDYRLHPGSALDADFIVDKRRLYQWVLEPLYALGKRF</sequence>
<dbReference type="InterPro" id="IPR050739">
    <property type="entry name" value="MFP"/>
</dbReference>
<dbReference type="PRINTS" id="PR01490">
    <property type="entry name" value="RTXTOXIND"/>
</dbReference>
<keyword evidence="4" id="KW-1185">Reference proteome</keyword>
<dbReference type="PANTHER" id="PTHR30386:SF28">
    <property type="entry name" value="EXPORTED PROTEIN"/>
    <property type="match status" value="1"/>
</dbReference>
<protein>
    <submittedName>
        <fullName evidence="3">Membrane fusion protein</fullName>
    </submittedName>
</protein>
<evidence type="ECO:0000313" key="4">
    <source>
        <dbReference type="Proteomes" id="UP000246744"/>
    </source>
</evidence>